<dbReference type="PANTHER" id="PTHR21666:SF268">
    <property type="entry name" value="PEPTIDASE M23 DOMAIN-CONTAINING PROTEIN"/>
    <property type="match status" value="1"/>
</dbReference>
<evidence type="ECO:0000259" key="1">
    <source>
        <dbReference type="Pfam" id="PF01551"/>
    </source>
</evidence>
<dbReference type="KEGG" id="blau:DQQ01_09955"/>
<dbReference type="AlphaFoldDB" id="A0A2Z4UES3"/>
<dbReference type="CDD" id="cd12797">
    <property type="entry name" value="M23_peptidase"/>
    <property type="match status" value="1"/>
</dbReference>
<organism evidence="2 3">
    <name type="scientific">Blautia argi</name>
    <dbReference type="NCBI Taxonomy" id="1912897"/>
    <lineage>
        <taxon>Bacteria</taxon>
        <taxon>Bacillati</taxon>
        <taxon>Bacillota</taxon>
        <taxon>Clostridia</taxon>
        <taxon>Lachnospirales</taxon>
        <taxon>Lachnospiraceae</taxon>
        <taxon>Blautia</taxon>
    </lineage>
</organism>
<dbReference type="OrthoDB" id="9810477at2"/>
<proteinExistence type="predicted"/>
<dbReference type="Proteomes" id="UP000250003">
    <property type="component" value="Chromosome"/>
</dbReference>
<dbReference type="Gene3D" id="2.70.70.10">
    <property type="entry name" value="Glucose Permease (Domain IIA)"/>
    <property type="match status" value="1"/>
</dbReference>
<protein>
    <submittedName>
        <fullName evidence="2">M23 family peptidase</fullName>
    </submittedName>
</protein>
<sequence length="172" mass="19726">MQLYGNFWEDLQCFPVAGRKGEQSQQFFFENSWYQKRNFGGERFHEGCDIFGKEEKSGYYPVLSITDGVVEQIGWLPLGGYRMGIRSPGGGYFYYAHLSSYAGDFEKGEKVKAGEVLGFLGDTGYGEEGTRGKFPPHLHLGIYVQTPKEKEHALNPYPVLQFLQNRQKNFFY</sequence>
<accession>A0A2Z4UES3</accession>
<gene>
    <name evidence="2" type="ORF">DQQ01_09955</name>
</gene>
<keyword evidence="3" id="KW-1185">Reference proteome</keyword>
<reference evidence="3" key="1">
    <citation type="submission" date="2018-06" db="EMBL/GenBank/DDBJ databases">
        <title>Description of Blautia argi sp. nov., a new anaerobic isolated from dog feces.</title>
        <authorList>
            <person name="Chang Y.-H."/>
            <person name="Paek J."/>
            <person name="Shin Y."/>
        </authorList>
    </citation>
    <scope>NUCLEOTIDE SEQUENCE [LARGE SCALE GENOMIC DNA]</scope>
    <source>
        <strain evidence="3">KCTC 15426</strain>
    </source>
</reference>
<evidence type="ECO:0000313" key="2">
    <source>
        <dbReference type="EMBL" id="AWY99457.1"/>
    </source>
</evidence>
<dbReference type="PANTHER" id="PTHR21666">
    <property type="entry name" value="PEPTIDASE-RELATED"/>
    <property type="match status" value="1"/>
</dbReference>
<feature type="domain" description="M23ase beta-sheet core" evidence="1">
    <location>
        <begin position="43"/>
        <end position="145"/>
    </location>
</feature>
<dbReference type="Pfam" id="PF01551">
    <property type="entry name" value="Peptidase_M23"/>
    <property type="match status" value="1"/>
</dbReference>
<dbReference type="GO" id="GO:0004222">
    <property type="term" value="F:metalloendopeptidase activity"/>
    <property type="evidence" value="ECO:0007669"/>
    <property type="project" value="TreeGrafter"/>
</dbReference>
<dbReference type="InterPro" id="IPR050570">
    <property type="entry name" value="Cell_wall_metabolism_enzyme"/>
</dbReference>
<dbReference type="EMBL" id="CP030280">
    <property type="protein sequence ID" value="AWY99457.1"/>
    <property type="molecule type" value="Genomic_DNA"/>
</dbReference>
<dbReference type="InterPro" id="IPR011055">
    <property type="entry name" value="Dup_hybrid_motif"/>
</dbReference>
<dbReference type="SUPFAM" id="SSF51261">
    <property type="entry name" value="Duplicated hybrid motif"/>
    <property type="match status" value="1"/>
</dbReference>
<evidence type="ECO:0000313" key="3">
    <source>
        <dbReference type="Proteomes" id="UP000250003"/>
    </source>
</evidence>
<dbReference type="InterPro" id="IPR016047">
    <property type="entry name" value="M23ase_b-sheet_dom"/>
</dbReference>
<name>A0A2Z4UES3_9FIRM</name>